<evidence type="ECO:0000313" key="9">
    <source>
        <dbReference type="EMBL" id="KKO12222.1"/>
    </source>
</evidence>
<dbReference type="GO" id="GO:0015344">
    <property type="term" value="F:siderophore uptake transmembrane transporter activity"/>
    <property type="evidence" value="ECO:0007669"/>
    <property type="project" value="TreeGrafter"/>
</dbReference>
<keyword evidence="5" id="KW-0472">Membrane</keyword>
<evidence type="ECO:0000259" key="8">
    <source>
        <dbReference type="Pfam" id="PF07715"/>
    </source>
</evidence>
<reference evidence="9" key="1">
    <citation type="journal article" date="2015" name="Nature">
        <title>Complex archaea that bridge the gap between prokaryotes and eukaryotes.</title>
        <authorList>
            <person name="Spang A."/>
            <person name="Saw J.H."/>
            <person name="Jorgensen S.L."/>
            <person name="Zaremba-Niedzwiedzka K."/>
            <person name="Martijn J."/>
            <person name="Lind A.E."/>
            <person name="van Eijk R."/>
            <person name="Schleper C."/>
            <person name="Guy L."/>
            <person name="Ettema T.J."/>
        </authorList>
    </citation>
    <scope>NUCLEOTIDE SEQUENCE</scope>
</reference>
<dbReference type="InterPro" id="IPR000531">
    <property type="entry name" value="Beta-barrel_TonB"/>
</dbReference>
<comment type="caution">
    <text evidence="9">The sequence shown here is derived from an EMBL/GenBank/DDBJ whole genome shotgun (WGS) entry which is preliminary data.</text>
</comment>
<dbReference type="Gene3D" id="2.40.170.20">
    <property type="entry name" value="TonB-dependent receptor, beta-barrel domain"/>
    <property type="match status" value="1"/>
</dbReference>
<keyword evidence="2" id="KW-0813">Transport</keyword>
<dbReference type="PROSITE" id="PS52016">
    <property type="entry name" value="TONB_DEPENDENT_REC_3"/>
    <property type="match status" value="1"/>
</dbReference>
<evidence type="ECO:0000256" key="6">
    <source>
        <dbReference type="ARBA" id="ARBA00023237"/>
    </source>
</evidence>
<sequence>MTILPTSPRKLITLGLTSLTVMTAAATAQPQGAVEEMVVIGARDSHTVRTDDVMVAPADTAELLKKMPGANVNRNGELTGVAQYRGMHGDRINVVINGAHVSSGGPNAMDAPLHYAPVAALESLTISRGITPVSAGQETIGGHMEAITYSGDFGDSNDFEWGGRTYFGAQSVNQGLVGSVFLSLANRNHLFRGFVMTEQADDSDFGNGTIRPSEYERNRYDLGYSFRSGDHEFSVDFTKNDTGHAGTAALPMDIQLVDSDLIRGRYVWDSPDLKITAEVSMNDIGHWMTNYHLRTPPADISRYRHAYTASDNSGFSIKAERQVANGSWQVGIDGHYSNHIALIQNPNSRFFFIDNFKDSERNVTGVFLERNISLGDISGLDVGVRFNQVRTDSARVDANLNPMNLAAGGPFMMNMMANNIANLFNAQDLSKTDNNTDWFARFSIDAGYDVTWYAGAARKSRSPSYQERYLWLPAESTGGLADGKTYVGNPDLTPEVAHEIELGFDLEKGRLTFYPRAFIKQVDDFIQGTPSTIALTNNFARMMANMGMGTPIPLVFSNVEARYTGFDMESGFALSDRFELRAVASMVRGERRDIDDNLYRIAPDNLIVAVDYQGNNWSGSLESVSYARQDDVSLTNLEEATPGYTIVNLSTSFRPTARTEIGLGVNNLLNKTYRDHLGAYNRAVNPDLAMRERLPGLGRSIYGRFMMYF</sequence>
<dbReference type="GO" id="GO:0009279">
    <property type="term" value="C:cell outer membrane"/>
    <property type="evidence" value="ECO:0007669"/>
    <property type="project" value="UniProtKB-SubCell"/>
</dbReference>
<feature type="domain" description="TonB-dependent receptor plug" evidence="8">
    <location>
        <begin position="57"/>
        <end position="142"/>
    </location>
</feature>
<proteinExistence type="predicted"/>
<organism evidence="9">
    <name type="scientific">marine sediment metagenome</name>
    <dbReference type="NCBI Taxonomy" id="412755"/>
    <lineage>
        <taxon>unclassified sequences</taxon>
        <taxon>metagenomes</taxon>
        <taxon>ecological metagenomes</taxon>
    </lineage>
</organism>
<evidence type="ECO:0000259" key="7">
    <source>
        <dbReference type="Pfam" id="PF00593"/>
    </source>
</evidence>
<dbReference type="InterPro" id="IPR012910">
    <property type="entry name" value="Plug_dom"/>
</dbReference>
<dbReference type="EMBL" id="LAZR01000001">
    <property type="protein sequence ID" value="KKO12222.1"/>
    <property type="molecule type" value="Genomic_DNA"/>
</dbReference>
<dbReference type="PANTHER" id="PTHR30069">
    <property type="entry name" value="TONB-DEPENDENT OUTER MEMBRANE RECEPTOR"/>
    <property type="match status" value="1"/>
</dbReference>
<evidence type="ECO:0000256" key="3">
    <source>
        <dbReference type="ARBA" id="ARBA00022692"/>
    </source>
</evidence>
<evidence type="ECO:0000256" key="2">
    <source>
        <dbReference type="ARBA" id="ARBA00022448"/>
    </source>
</evidence>
<dbReference type="InterPro" id="IPR037066">
    <property type="entry name" value="Plug_dom_sf"/>
</dbReference>
<keyword evidence="4" id="KW-0798">TonB box</keyword>
<dbReference type="Gene3D" id="2.170.130.10">
    <property type="entry name" value="TonB-dependent receptor, plug domain"/>
    <property type="match status" value="1"/>
</dbReference>
<evidence type="ECO:0000256" key="4">
    <source>
        <dbReference type="ARBA" id="ARBA00023077"/>
    </source>
</evidence>
<dbReference type="InterPro" id="IPR039426">
    <property type="entry name" value="TonB-dep_rcpt-like"/>
</dbReference>
<evidence type="ECO:0000256" key="1">
    <source>
        <dbReference type="ARBA" id="ARBA00004571"/>
    </source>
</evidence>
<dbReference type="GO" id="GO:0044718">
    <property type="term" value="P:siderophore transmembrane transport"/>
    <property type="evidence" value="ECO:0007669"/>
    <property type="project" value="TreeGrafter"/>
</dbReference>
<name>A0A0F9YIV8_9ZZZZ</name>
<feature type="domain" description="TonB-dependent receptor-like beta-barrel" evidence="7">
    <location>
        <begin position="210"/>
        <end position="668"/>
    </location>
</feature>
<dbReference type="SUPFAM" id="SSF56935">
    <property type="entry name" value="Porins"/>
    <property type="match status" value="1"/>
</dbReference>
<dbReference type="PANTHER" id="PTHR30069:SF49">
    <property type="entry name" value="OUTER MEMBRANE PROTEIN C"/>
    <property type="match status" value="1"/>
</dbReference>
<dbReference type="AlphaFoldDB" id="A0A0F9YIV8"/>
<keyword evidence="3" id="KW-0812">Transmembrane</keyword>
<protein>
    <recommendedName>
        <fullName evidence="10">TonB-dependent receptor</fullName>
    </recommendedName>
</protein>
<keyword evidence="6" id="KW-0998">Cell outer membrane</keyword>
<dbReference type="InterPro" id="IPR036942">
    <property type="entry name" value="Beta-barrel_TonB_sf"/>
</dbReference>
<evidence type="ECO:0000256" key="5">
    <source>
        <dbReference type="ARBA" id="ARBA00023136"/>
    </source>
</evidence>
<comment type="subcellular location">
    <subcellularLocation>
        <location evidence="1">Cell outer membrane</location>
        <topology evidence="1">Multi-pass membrane protein</topology>
    </subcellularLocation>
</comment>
<dbReference type="Pfam" id="PF00593">
    <property type="entry name" value="TonB_dep_Rec_b-barrel"/>
    <property type="match status" value="1"/>
</dbReference>
<gene>
    <name evidence="9" type="ORF">LCGC14_0002310</name>
</gene>
<evidence type="ECO:0008006" key="10">
    <source>
        <dbReference type="Google" id="ProtNLM"/>
    </source>
</evidence>
<accession>A0A0F9YIV8</accession>
<dbReference type="Pfam" id="PF07715">
    <property type="entry name" value="Plug"/>
    <property type="match status" value="1"/>
</dbReference>